<proteinExistence type="predicted"/>
<dbReference type="Proteomes" id="UP000799537">
    <property type="component" value="Unassembled WGS sequence"/>
</dbReference>
<evidence type="ECO:0000256" key="1">
    <source>
        <dbReference type="SAM" id="MobiDB-lite"/>
    </source>
</evidence>
<feature type="region of interest" description="Disordered" evidence="1">
    <location>
        <begin position="66"/>
        <end position="121"/>
    </location>
</feature>
<accession>A0A6A6CT78</accession>
<feature type="compositionally biased region" description="Polar residues" evidence="1">
    <location>
        <begin position="103"/>
        <end position="119"/>
    </location>
</feature>
<dbReference type="GeneID" id="54565152"/>
<sequence length="184" mass="20657">MSHEVLAAQGEGEQYAHGYRTVSNEISSPGNTHRSGHGVYVQAVSNGSSVWRRMMLVYLNSGYRLRDRGPHGHHVSREEGKQLKRQRSEIQQAHAPSPHYLTGATNASKGRTSTTSNTPHLARTRMYPRSPAIEKPNVYLFDALDISRYSERKGQLYSQEETFFPRNPGLPRSSTLPPAQQAEK</sequence>
<reference evidence="2" key="1">
    <citation type="journal article" date="2020" name="Stud. Mycol.">
        <title>101 Dothideomycetes genomes: a test case for predicting lifestyles and emergence of pathogens.</title>
        <authorList>
            <person name="Haridas S."/>
            <person name="Albert R."/>
            <person name="Binder M."/>
            <person name="Bloem J."/>
            <person name="Labutti K."/>
            <person name="Salamov A."/>
            <person name="Andreopoulos B."/>
            <person name="Baker S."/>
            <person name="Barry K."/>
            <person name="Bills G."/>
            <person name="Bluhm B."/>
            <person name="Cannon C."/>
            <person name="Castanera R."/>
            <person name="Culley D."/>
            <person name="Daum C."/>
            <person name="Ezra D."/>
            <person name="Gonzalez J."/>
            <person name="Henrissat B."/>
            <person name="Kuo A."/>
            <person name="Liang C."/>
            <person name="Lipzen A."/>
            <person name="Lutzoni F."/>
            <person name="Magnuson J."/>
            <person name="Mondo S."/>
            <person name="Nolan M."/>
            <person name="Ohm R."/>
            <person name="Pangilinan J."/>
            <person name="Park H.-J."/>
            <person name="Ramirez L."/>
            <person name="Alfaro M."/>
            <person name="Sun H."/>
            <person name="Tritt A."/>
            <person name="Yoshinaga Y."/>
            <person name="Zwiers L.-H."/>
            <person name="Turgeon B."/>
            <person name="Goodwin S."/>
            <person name="Spatafora J."/>
            <person name="Crous P."/>
            <person name="Grigoriev I."/>
        </authorList>
    </citation>
    <scope>NUCLEOTIDE SEQUENCE</scope>
    <source>
        <strain evidence="2">ATCC 36951</strain>
    </source>
</reference>
<keyword evidence="3" id="KW-1185">Reference proteome</keyword>
<name>A0A6A6CT78_ZASCE</name>
<dbReference type="AlphaFoldDB" id="A0A6A6CT78"/>
<gene>
    <name evidence="2" type="ORF">M409DRAFT_51709</name>
</gene>
<feature type="compositionally biased region" description="Basic and acidic residues" evidence="1">
    <location>
        <begin position="66"/>
        <end position="88"/>
    </location>
</feature>
<organism evidence="2 3">
    <name type="scientific">Zasmidium cellare ATCC 36951</name>
    <dbReference type="NCBI Taxonomy" id="1080233"/>
    <lineage>
        <taxon>Eukaryota</taxon>
        <taxon>Fungi</taxon>
        <taxon>Dikarya</taxon>
        <taxon>Ascomycota</taxon>
        <taxon>Pezizomycotina</taxon>
        <taxon>Dothideomycetes</taxon>
        <taxon>Dothideomycetidae</taxon>
        <taxon>Mycosphaerellales</taxon>
        <taxon>Mycosphaerellaceae</taxon>
        <taxon>Zasmidium</taxon>
    </lineage>
</organism>
<evidence type="ECO:0000313" key="3">
    <source>
        <dbReference type="Proteomes" id="UP000799537"/>
    </source>
</evidence>
<dbReference type="RefSeq" id="XP_033670802.1">
    <property type="nucleotide sequence ID" value="XM_033811880.1"/>
</dbReference>
<evidence type="ECO:0000313" key="2">
    <source>
        <dbReference type="EMBL" id="KAF2169913.1"/>
    </source>
</evidence>
<dbReference type="EMBL" id="ML993586">
    <property type="protein sequence ID" value="KAF2169913.1"/>
    <property type="molecule type" value="Genomic_DNA"/>
</dbReference>
<feature type="region of interest" description="Disordered" evidence="1">
    <location>
        <begin position="159"/>
        <end position="184"/>
    </location>
</feature>
<protein>
    <submittedName>
        <fullName evidence="2">Uncharacterized protein</fullName>
    </submittedName>
</protein>